<organism evidence="6 7">
    <name type="scientific">Muricoccus vinaceus</name>
    <dbReference type="NCBI Taxonomy" id="424704"/>
    <lineage>
        <taxon>Bacteria</taxon>
        <taxon>Pseudomonadati</taxon>
        <taxon>Pseudomonadota</taxon>
        <taxon>Alphaproteobacteria</taxon>
        <taxon>Acetobacterales</taxon>
        <taxon>Roseomonadaceae</taxon>
        <taxon>Muricoccus</taxon>
    </lineage>
</organism>
<dbReference type="PANTHER" id="PTHR40094:SF1">
    <property type="entry name" value="UBIQUITIN DOMAIN-CONTAINING PROTEIN"/>
    <property type="match status" value="1"/>
</dbReference>
<evidence type="ECO:0000313" key="7">
    <source>
        <dbReference type="Proteomes" id="UP001589789"/>
    </source>
</evidence>
<sequence>MLRSLVLALALAGASAAGALAQDLGMPGLSAESGRYAEGLSRRFPAGGTPQQRAAAEARAAQAEGRGDWAAAASAWEERLGMSGARPDMWLSLARAMMARVPPDPAKALFAAQMNFNQVGSGEPEVPSLRLMADALRAQERWALTIGVLEAVVERLPADAGARTALADARRQAGMLLRRVRTEPEAEPARACVSFTVSPLRGGRWQPEDWVRAEPAVPGLAVTREEDGVCVAGLPWGRRTRLVLRAGLPGEDGANLRADLPVEVSMPDRAERLAFDQRAFILPRGAAPRVTVASMNLERLHIQLVRVSERNLVPLTRDIRLGDAISGYQAEDLPESRGRVVWEGTAEVPRFQRNVMQRTVLPLPEALTGSGPGLFVLLVRNAQEGRGSGEAAALPIMATDIGLTAWRGSEGLAVQARGLGDARPKAGVRVALLARNNDVLAEADTDAGGLVRFAGPLLRGEGAVAPVALHAQQGEDLVSLDLEAASFDLSDRGVTGRAYPGPVDAFLWLDRGVYRPGEAVRVSVLPRDAAGGVLDLPVRLRLRRPNGQVAAEAVPPRGPEGAVFWAPQLSAGAPAGGWTIEALTDPNRPPVASSGFQVDAFVPERLEVRAGPAPGPLTAGAALALPVEARFLYGAPGAGLTGTAEMRLSVDPEPFEGAPREMWRGWRFGLAEEPFDGGLQSFEVAATDEAGRGAAALSLPNLPDTSRPLRAEVTVTMAEPGGRGSKGMASVPVRSAQPFLALRPAFRDGSVDDGAEAAVEAALVSPMGEALSGRLRARLVRERPSWKLTVVSGTPRYETVWRDEPVDEAALSAAPGAPARFARRVTFGRYRLEVSQEGGMAIATLRFRSGWVGSEDPAVPDKVDVAADRRAFRAGEVARLRVSPPFAGRASLAVLTDRVLSVRDIEVPAGGAEVEVPVEAGWGPGAWVAVTVFRPGEAGGGGPRRAIGLAWVGLDPAARRLEVAVEGEALLRPGRRVEVPVRVGHAAGPAWLTLAAVDEGILRLTRFASPSPVEHFLGRRRLGLDIRDDYGRLIGPAEGEATVLRQGGDDDFDTSGVQPPQRVVALFSGPVAVGADGRAVVPLDLPPFNGELRLMAVAWSGDRVGEASRPVTVRDPVVAEALLPRFLAPGDEARLPVLLHNLDLEGGGGVRASVTVEGPLAVEGGGALAAELARGQRALPFATLRATGAGEGVVRVAVTGPGGYAATHESRITLRSPRPLAREVAVASLAPGGAAQLGPDLSRFFAGTAAVRAVWGQPVRYDPAALMRANVDFPFACGEQSASRLLALVGFEGEPEREVKLQRSVAQLLDKQRYDGSLGLWSASGAADGFVTSYGAEALLRARAAGVTVPEAPLEALLKSIRDDADNGSYAEPVERAVQAYRMHVLAMAGRGLPGAARRLFEEMDRLPTPLAKAQLGAAFARMGDAARAEEAFAAALAAPARRPWHEDYGSAARDSLAVTLLLKESGVLAGRLPEVLSRLPGAELTPEAASTQEAAWGVLLASALGRDGRPVRISLGGRPLGVAPVVSAVVEGRAEVRNLGDRAVPQAVSVSGLPVQAQPAGRAGMRVARRFFNADGSALNLDALRQNQVFLMQVEARAETGETHRAMVQQGLPAGWEIVGRLAEGEVPGMPFLGELTAAEAFPALDDRFAAAVTLTPEAAVARFAVRVRAVTAGRFELPGAEVRDLYRPGVFARQNTGRVSVAPVP</sequence>
<dbReference type="Pfam" id="PF17973">
    <property type="entry name" value="bMG10"/>
    <property type="match status" value="1"/>
</dbReference>
<dbReference type="EMBL" id="JBHLVZ010000002">
    <property type="protein sequence ID" value="MFC0384640.1"/>
    <property type="molecule type" value="Genomic_DNA"/>
</dbReference>
<reference evidence="6 7" key="1">
    <citation type="submission" date="2024-09" db="EMBL/GenBank/DDBJ databases">
        <authorList>
            <person name="Sun Q."/>
            <person name="Mori K."/>
        </authorList>
    </citation>
    <scope>NUCLEOTIDE SEQUENCE [LARGE SCALE GENOMIC DNA]</scope>
    <source>
        <strain evidence="6 7">CCM 7468</strain>
    </source>
</reference>
<dbReference type="Gene3D" id="2.60.40.1930">
    <property type="match status" value="1"/>
</dbReference>
<proteinExistence type="inferred from homology"/>
<gene>
    <name evidence="6" type="ORF">ACFFIC_03630</name>
</gene>
<evidence type="ECO:0000259" key="5">
    <source>
        <dbReference type="SMART" id="SM01360"/>
    </source>
</evidence>
<dbReference type="InterPro" id="IPR001599">
    <property type="entry name" value="Macroglobln_a2"/>
</dbReference>
<feature type="domain" description="Alpha-2-macroglobulin" evidence="5">
    <location>
        <begin position="1064"/>
        <end position="1156"/>
    </location>
</feature>
<dbReference type="InterPro" id="IPR011625">
    <property type="entry name" value="A2M_N_BRD"/>
</dbReference>
<evidence type="ECO:0000256" key="1">
    <source>
        <dbReference type="ARBA" id="ARBA00010556"/>
    </source>
</evidence>
<dbReference type="Gene3D" id="1.50.10.20">
    <property type="match status" value="1"/>
</dbReference>
<evidence type="ECO:0000313" key="6">
    <source>
        <dbReference type="EMBL" id="MFC0384640.1"/>
    </source>
</evidence>
<evidence type="ECO:0000256" key="2">
    <source>
        <dbReference type="ARBA" id="ARBA00022729"/>
    </source>
</evidence>
<dbReference type="InterPro" id="IPR049120">
    <property type="entry name" value="A2M_bMG2"/>
</dbReference>
<dbReference type="InterPro" id="IPR051802">
    <property type="entry name" value="YfhM-like"/>
</dbReference>
<dbReference type="PANTHER" id="PTHR40094">
    <property type="entry name" value="ALPHA-2-MACROGLOBULIN HOMOLOG"/>
    <property type="match status" value="1"/>
</dbReference>
<dbReference type="Proteomes" id="UP001589789">
    <property type="component" value="Unassembled WGS sequence"/>
</dbReference>
<dbReference type="Pfam" id="PF00207">
    <property type="entry name" value="A2M"/>
    <property type="match status" value="1"/>
</dbReference>
<feature type="domain" description="Alpha-2-macroglobulin bait region" evidence="4">
    <location>
        <begin position="863"/>
        <end position="1004"/>
    </location>
</feature>
<dbReference type="SMART" id="SM01360">
    <property type="entry name" value="A2M"/>
    <property type="match status" value="1"/>
</dbReference>
<evidence type="ECO:0000256" key="3">
    <source>
        <dbReference type="SAM" id="SignalP"/>
    </source>
</evidence>
<dbReference type="Pfam" id="PF17972">
    <property type="entry name" value="bMG5"/>
    <property type="match status" value="1"/>
</dbReference>
<dbReference type="SUPFAM" id="SSF48239">
    <property type="entry name" value="Terpenoid cyclases/Protein prenyltransferases"/>
    <property type="match status" value="1"/>
</dbReference>
<accession>A0ABV6IPD4</accession>
<protein>
    <submittedName>
        <fullName evidence="6">Alpha-2-macroglobulin</fullName>
    </submittedName>
</protein>
<dbReference type="InterPro" id="IPR008930">
    <property type="entry name" value="Terpenoid_cyclase/PrenylTrfase"/>
</dbReference>
<dbReference type="PIRSF" id="PIRSF038980">
    <property type="entry name" value="A2M_bac"/>
    <property type="match status" value="1"/>
</dbReference>
<keyword evidence="7" id="KW-1185">Reference proteome</keyword>
<comment type="caution">
    <text evidence="6">The sequence shown here is derived from an EMBL/GenBank/DDBJ whole genome shotgun (WGS) entry which is preliminary data.</text>
</comment>
<evidence type="ECO:0000259" key="4">
    <source>
        <dbReference type="SMART" id="SM01359"/>
    </source>
</evidence>
<dbReference type="SMART" id="SM01359">
    <property type="entry name" value="A2M_N_2"/>
    <property type="match status" value="1"/>
</dbReference>
<dbReference type="Pfam" id="PF07703">
    <property type="entry name" value="A2M_BRD"/>
    <property type="match status" value="1"/>
</dbReference>
<comment type="similarity">
    <text evidence="1">Belongs to the protease inhibitor I39 (alpha-2-macroglobulin) family. Bacterial alpha-2-macroglobulin subfamily.</text>
</comment>
<dbReference type="InterPro" id="IPR021868">
    <property type="entry name" value="Alpha_2_Macroglob_MG3"/>
</dbReference>
<dbReference type="Pfam" id="PF01835">
    <property type="entry name" value="MG2"/>
    <property type="match status" value="1"/>
</dbReference>
<feature type="signal peptide" evidence="3">
    <location>
        <begin position="1"/>
        <end position="21"/>
    </location>
</feature>
<dbReference type="InterPro" id="IPR041462">
    <property type="entry name" value="Bact_A2M_MG6"/>
</dbReference>
<dbReference type="Pfam" id="PF17962">
    <property type="entry name" value="bMG6"/>
    <property type="match status" value="1"/>
</dbReference>
<dbReference type="Pfam" id="PF11974">
    <property type="entry name" value="bMG3"/>
    <property type="match status" value="1"/>
</dbReference>
<name>A0ABV6IPD4_9PROT</name>
<feature type="chain" id="PRO_5046869993" evidence="3">
    <location>
        <begin position="22"/>
        <end position="1707"/>
    </location>
</feature>
<keyword evidence="2 3" id="KW-0732">Signal</keyword>
<dbReference type="Pfam" id="PF21142">
    <property type="entry name" value="A2M_bMG2"/>
    <property type="match status" value="1"/>
</dbReference>
<dbReference type="InterPro" id="IPR002890">
    <property type="entry name" value="MG2"/>
</dbReference>
<dbReference type="InterPro" id="IPR026284">
    <property type="entry name" value="A2MG_proteobact"/>
</dbReference>
<dbReference type="InterPro" id="IPR041203">
    <property type="entry name" value="Bact_A2M_MG5"/>
</dbReference>
<dbReference type="InterPro" id="IPR041246">
    <property type="entry name" value="Bact_MG10"/>
</dbReference>